<organism evidence="3 4">
    <name type="scientific">Venturia inaequalis</name>
    <name type="common">Apple scab fungus</name>
    <dbReference type="NCBI Taxonomy" id="5025"/>
    <lineage>
        <taxon>Eukaryota</taxon>
        <taxon>Fungi</taxon>
        <taxon>Dikarya</taxon>
        <taxon>Ascomycota</taxon>
        <taxon>Pezizomycotina</taxon>
        <taxon>Dothideomycetes</taxon>
        <taxon>Pleosporomycetidae</taxon>
        <taxon>Venturiales</taxon>
        <taxon>Venturiaceae</taxon>
        <taxon>Venturia</taxon>
    </lineage>
</organism>
<evidence type="ECO:0000313" key="5">
    <source>
        <dbReference type="Proteomes" id="UP000447873"/>
    </source>
</evidence>
<evidence type="ECO:0000256" key="1">
    <source>
        <dbReference type="SAM" id="MobiDB-lite"/>
    </source>
</evidence>
<proteinExistence type="predicted"/>
<dbReference type="Proteomes" id="UP000447873">
    <property type="component" value="Unassembled WGS sequence"/>
</dbReference>
<protein>
    <submittedName>
        <fullName evidence="3">Uncharacterized protein</fullName>
    </submittedName>
</protein>
<dbReference type="Proteomes" id="UP000433883">
    <property type="component" value="Unassembled WGS sequence"/>
</dbReference>
<name>A0A8H3VDE9_VENIN</name>
<dbReference type="EMBL" id="WNWQ01000010">
    <property type="protein sequence ID" value="KAE9985053.1"/>
    <property type="molecule type" value="Genomic_DNA"/>
</dbReference>
<gene>
    <name evidence="3" type="ORF">BLS_000080</name>
    <name evidence="2" type="ORF">EG328_011117</name>
</gene>
<evidence type="ECO:0000313" key="4">
    <source>
        <dbReference type="Proteomes" id="UP000433883"/>
    </source>
</evidence>
<evidence type="ECO:0000313" key="3">
    <source>
        <dbReference type="EMBL" id="KAE9985053.1"/>
    </source>
</evidence>
<dbReference type="AlphaFoldDB" id="A0A8H3VDE9"/>
<dbReference type="OrthoDB" id="10513693at2759"/>
<comment type="caution">
    <text evidence="3">The sequence shown here is derived from an EMBL/GenBank/DDBJ whole genome shotgun (WGS) entry which is preliminary data.</text>
</comment>
<sequence>MMPRPINKRTPDRKAGVTAPSSRGKAGSAERSAKKVKMYGAVKSSQSDRMKKITSESEGDKRGSPVKAPSPVESASSSIKPLSSSVESSSSIDSSSSRELSASSVGSSTSSIDSPSSTVYPNIETTRAVSTNKDSSIKHAKSRDASPVESQCEVALIDFVQNKEIALSTVSPPESPLPSLPDGNSNPNESSAQKKFRKDRWNRMLEAELPFLIAEARTELAMHNILQGAREMEELFIKAMEEEGGQTLIIGEEKQAQLDASMQKLREANDRFDKQFRMDQEPDLVDIQHFC</sequence>
<feature type="compositionally biased region" description="Polar residues" evidence="1">
    <location>
        <begin position="118"/>
        <end position="134"/>
    </location>
</feature>
<accession>A0A8H3VDE9</accession>
<evidence type="ECO:0000313" key="2">
    <source>
        <dbReference type="EMBL" id="KAE9963693.1"/>
    </source>
</evidence>
<feature type="region of interest" description="Disordered" evidence="1">
    <location>
        <begin position="1"/>
        <end position="148"/>
    </location>
</feature>
<feature type="region of interest" description="Disordered" evidence="1">
    <location>
        <begin position="169"/>
        <end position="197"/>
    </location>
</feature>
<feature type="compositionally biased region" description="Polar residues" evidence="1">
    <location>
        <begin position="182"/>
        <end position="193"/>
    </location>
</feature>
<feature type="compositionally biased region" description="Low complexity" evidence="1">
    <location>
        <begin position="74"/>
        <end position="117"/>
    </location>
</feature>
<dbReference type="EMBL" id="WNWS01000794">
    <property type="protein sequence ID" value="KAE9963693.1"/>
    <property type="molecule type" value="Genomic_DNA"/>
</dbReference>
<feature type="compositionally biased region" description="Basic and acidic residues" evidence="1">
    <location>
        <begin position="46"/>
        <end position="63"/>
    </location>
</feature>
<reference evidence="3 4" key="1">
    <citation type="submission" date="2019-11" db="EMBL/GenBank/DDBJ databases">
        <title>Venturia inaequalis Genome Resource.</title>
        <authorList>
            <person name="Lichtner F.J."/>
        </authorList>
    </citation>
    <scope>NUCLEOTIDE SEQUENCE [LARGE SCALE GENOMIC DNA]</scope>
    <source>
        <strain evidence="2 5">120213</strain>
        <strain evidence="3">Bline_iso_100314</strain>
    </source>
</reference>